<evidence type="ECO:0000313" key="4">
    <source>
        <dbReference type="Proteomes" id="UP001528920"/>
    </source>
</evidence>
<dbReference type="InterPro" id="IPR011055">
    <property type="entry name" value="Dup_hybrid_motif"/>
</dbReference>
<protein>
    <submittedName>
        <fullName evidence="3">M23 family metallopeptidase</fullName>
    </submittedName>
</protein>
<dbReference type="RefSeq" id="WP_275108443.1">
    <property type="nucleotide sequence ID" value="NZ_JAKJSC010000001.1"/>
</dbReference>
<evidence type="ECO:0000313" key="3">
    <source>
        <dbReference type="EMBL" id="MDE5417105.1"/>
    </source>
</evidence>
<comment type="caution">
    <text evidence="3">The sequence shown here is derived from an EMBL/GenBank/DDBJ whole genome shotgun (WGS) entry which is preliminary data.</text>
</comment>
<dbReference type="InterPro" id="IPR016047">
    <property type="entry name" value="M23ase_b-sheet_dom"/>
</dbReference>
<gene>
    <name evidence="3" type="ORF">L3049_03715</name>
</gene>
<feature type="chain" id="PRO_5045682840" evidence="1">
    <location>
        <begin position="26"/>
        <end position="576"/>
    </location>
</feature>
<keyword evidence="4" id="KW-1185">Reference proteome</keyword>
<dbReference type="Pfam" id="PF01551">
    <property type="entry name" value="Peptidase_M23"/>
    <property type="match status" value="2"/>
</dbReference>
<accession>A0ABT5VPD5</accession>
<feature type="domain" description="M23ase beta-sheet core" evidence="2">
    <location>
        <begin position="57"/>
        <end position="124"/>
    </location>
</feature>
<keyword evidence="1" id="KW-0732">Signal</keyword>
<feature type="signal peptide" evidence="1">
    <location>
        <begin position="1"/>
        <end position="25"/>
    </location>
</feature>
<feature type="domain" description="M23ase beta-sheet core" evidence="2">
    <location>
        <begin position="139"/>
        <end position="178"/>
    </location>
</feature>
<dbReference type="InterPro" id="IPR050570">
    <property type="entry name" value="Cell_wall_metabolism_enzyme"/>
</dbReference>
<proteinExistence type="predicted"/>
<name>A0ABT5VPD5_9BACT</name>
<dbReference type="SUPFAM" id="SSF51261">
    <property type="entry name" value="Duplicated hybrid motif"/>
    <property type="match status" value="1"/>
</dbReference>
<dbReference type="EMBL" id="JAKJSC010000001">
    <property type="protein sequence ID" value="MDE5417105.1"/>
    <property type="molecule type" value="Genomic_DNA"/>
</dbReference>
<dbReference type="Proteomes" id="UP001528920">
    <property type="component" value="Unassembled WGS sequence"/>
</dbReference>
<organism evidence="3 4">
    <name type="scientific">Paralabilibaculum antarcticum</name>
    <dbReference type="NCBI Taxonomy" id="2912572"/>
    <lineage>
        <taxon>Bacteria</taxon>
        <taxon>Pseudomonadati</taxon>
        <taxon>Bacteroidota</taxon>
        <taxon>Bacteroidia</taxon>
        <taxon>Marinilabiliales</taxon>
        <taxon>Marinifilaceae</taxon>
        <taxon>Paralabilibaculum</taxon>
    </lineage>
</organism>
<reference evidence="3 4" key="1">
    <citation type="submission" date="2022-01" db="EMBL/GenBank/DDBJ databases">
        <title>Labilibaculum sp. nov, a marine bacterium isolated from Antarctica.</title>
        <authorList>
            <person name="Dai W."/>
        </authorList>
    </citation>
    <scope>NUCLEOTIDE SEQUENCE [LARGE SCALE GENOMIC DNA]</scope>
    <source>
        <strain evidence="3 4">DW002</strain>
    </source>
</reference>
<dbReference type="PANTHER" id="PTHR21666:SF270">
    <property type="entry name" value="MUREIN HYDROLASE ACTIVATOR ENVC"/>
    <property type="match status" value="1"/>
</dbReference>
<dbReference type="PANTHER" id="PTHR21666">
    <property type="entry name" value="PEPTIDASE-RELATED"/>
    <property type="match status" value="1"/>
</dbReference>
<evidence type="ECO:0000256" key="1">
    <source>
        <dbReference type="SAM" id="SignalP"/>
    </source>
</evidence>
<dbReference type="CDD" id="cd12797">
    <property type="entry name" value="M23_peptidase"/>
    <property type="match status" value="1"/>
</dbReference>
<evidence type="ECO:0000259" key="2">
    <source>
        <dbReference type="Pfam" id="PF01551"/>
    </source>
</evidence>
<dbReference type="Gene3D" id="2.70.70.10">
    <property type="entry name" value="Glucose Permease (Domain IIA)"/>
    <property type="match status" value="1"/>
</dbReference>
<sequence>MKLSTTNIITCLFFLLNSVSFTTFSQDAKFPQNYFRAPVDFTMTLSGNFAELRNNHFHSGIDIRTFTTGKKVYSIADGFVSRIKIAAGGYGKAIYINHPNGYTSVYAHLDHFNPEIEKFIKAHQYKKNSFEFDLELKKDQIQIKKGNIIAYSGNTGSSAGPHLHFEIRDTKSEHPLNPLLFGFRIKDTTPPKIFNLYIYPLDSISSVNGHNTRQQFSVTYYNNAYHLKGDPKVRLLGQIGFALETNDYMDNTWGKCGIFELKMNINDSLQTNYKFKEFSFDKSRFINSHMDYALNITKKKRIHKTFKDPNNQLSIYSKMNNNGVYSFKSEKSYKIDFIISDAKNNISKLRVYAKGATSIKAFPQEKFTKLLNWETENIYENSGIQIKFPKNSFYTDLKFNYSVKKDSNFYSDIYSIQNENVPVHTYYTLSIKPRTIPNHKSEKLLIVRVNKDKSLSYEGGIYFDGSMKTKTRYFGDFTIAIDTVPPTIKARTNFALNSLKGQKSIRFSIDDELSGIKSYKGLIDEKWVLFEYDEKNKLLFYTFDKKRLISGRKHKLQLIVTDKIGNKSNFKEEFIW</sequence>